<keyword evidence="11" id="KW-1185">Reference proteome</keyword>
<dbReference type="Ensembl" id="ENSOTST00005059437.2">
    <property type="protein sequence ID" value="ENSOTSP00005054582.2"/>
    <property type="gene ID" value="ENSOTSG00005026433.2"/>
</dbReference>
<reference evidence="10" key="2">
    <citation type="submission" date="2025-09" db="UniProtKB">
        <authorList>
            <consortium name="Ensembl"/>
        </authorList>
    </citation>
    <scope>IDENTIFICATION</scope>
</reference>
<evidence type="ECO:0000256" key="1">
    <source>
        <dbReference type="ARBA" id="ARBA00004127"/>
    </source>
</evidence>
<organism evidence="10 11">
    <name type="scientific">Oncorhynchus tshawytscha</name>
    <name type="common">Chinook salmon</name>
    <name type="synonym">Salmo tshawytscha</name>
    <dbReference type="NCBI Taxonomy" id="74940"/>
    <lineage>
        <taxon>Eukaryota</taxon>
        <taxon>Metazoa</taxon>
        <taxon>Chordata</taxon>
        <taxon>Craniata</taxon>
        <taxon>Vertebrata</taxon>
        <taxon>Euteleostomi</taxon>
        <taxon>Actinopterygii</taxon>
        <taxon>Neopterygii</taxon>
        <taxon>Teleostei</taxon>
        <taxon>Protacanthopterygii</taxon>
        <taxon>Salmoniformes</taxon>
        <taxon>Salmonidae</taxon>
        <taxon>Salmoninae</taxon>
        <taxon>Oncorhynchus</taxon>
    </lineage>
</organism>
<reference evidence="10" key="1">
    <citation type="submission" date="2025-08" db="UniProtKB">
        <authorList>
            <consortium name="Ensembl"/>
        </authorList>
    </citation>
    <scope>IDENTIFICATION</scope>
</reference>
<keyword evidence="3 8" id="KW-1133">Transmembrane helix</keyword>
<dbReference type="SMART" id="SM00752">
    <property type="entry name" value="HTTM"/>
    <property type="match status" value="1"/>
</dbReference>
<feature type="transmembrane region" description="Helical" evidence="8">
    <location>
        <begin position="211"/>
        <end position="229"/>
    </location>
</feature>
<dbReference type="GeneTree" id="ENSGT00390000014909"/>
<keyword evidence="2 8" id="KW-0812">Transmembrane</keyword>
<evidence type="ECO:0000259" key="9">
    <source>
        <dbReference type="SMART" id="SM00752"/>
    </source>
</evidence>
<feature type="compositionally biased region" description="Basic and acidic residues" evidence="7">
    <location>
        <begin position="1"/>
        <end position="11"/>
    </location>
</feature>
<accession>A0A8C8GQK7</accession>
<proteinExistence type="predicted"/>
<keyword evidence="5" id="KW-1015">Disulfide bond</keyword>
<evidence type="ECO:0000256" key="7">
    <source>
        <dbReference type="SAM" id="MobiDB-lite"/>
    </source>
</evidence>
<evidence type="ECO:0000256" key="5">
    <source>
        <dbReference type="ARBA" id="ARBA00023157"/>
    </source>
</evidence>
<dbReference type="PANTHER" id="PTHR12639:SF6">
    <property type="entry name" value="VITAMIN K-DEPENDENT GAMMA-CARBOXYLASE"/>
    <property type="match status" value="1"/>
</dbReference>
<protein>
    <recommendedName>
        <fullName evidence="9">HTTM-like domain-containing protein</fullName>
    </recommendedName>
</protein>
<evidence type="ECO:0000256" key="4">
    <source>
        <dbReference type="ARBA" id="ARBA00023136"/>
    </source>
</evidence>
<dbReference type="AlphaFoldDB" id="A0A8C8GQK7"/>
<comment type="subcellular location">
    <subcellularLocation>
        <location evidence="1">Endomembrane system</location>
        <topology evidence="1">Multi-pass membrane protein</topology>
    </subcellularLocation>
</comment>
<name>A0A8C8GQK7_ONCTS</name>
<evidence type="ECO:0000256" key="3">
    <source>
        <dbReference type="ARBA" id="ARBA00022989"/>
    </source>
</evidence>
<feature type="transmembrane region" description="Helical" evidence="8">
    <location>
        <begin position="241"/>
        <end position="260"/>
    </location>
</feature>
<feature type="transmembrane region" description="Helical" evidence="8">
    <location>
        <begin position="185"/>
        <end position="205"/>
    </location>
</feature>
<evidence type="ECO:0000256" key="2">
    <source>
        <dbReference type="ARBA" id="ARBA00022692"/>
    </source>
</evidence>
<dbReference type="Pfam" id="PF05090">
    <property type="entry name" value="HTTM"/>
    <property type="match status" value="1"/>
</dbReference>
<sequence length="331" mass="38460">MLQEGHKDHQGHQPPEPLPVHPAVIQKARSVQVHQSWDRETEKQLLSQGHQTVKQPPLTLSGYCQHTVNDTDSTPLSVIFTNHLDYKYLDGAPVCRFPLFNFLQPLASMFNFHVWVFFMGAVGIMLGCFYHLYCLMFISTYWYIFFLDKKAWNNHSYLYGLIGFQLTFMGYGLRNPKKNNAQVPLWNCTLLRFQIFIVHFIAGIKKLDADWVGNISCHTWHTIGFFYPFRMILPNETVSLLFVHGGGLRLDLSVGYLLFFDATRPFGIFFVSYFHCMFAYAMLAMSPVFCYPDWPRNFFSRFPEFLMPVLWESLSVPLSAKVISQLYGLPE</sequence>
<evidence type="ECO:0000256" key="6">
    <source>
        <dbReference type="ARBA" id="ARBA00023239"/>
    </source>
</evidence>
<dbReference type="GO" id="GO:0008488">
    <property type="term" value="F:gamma-glutamyl carboxylase activity"/>
    <property type="evidence" value="ECO:0007669"/>
    <property type="project" value="InterPro"/>
</dbReference>
<feature type="transmembrane region" description="Helical" evidence="8">
    <location>
        <begin position="266"/>
        <end position="291"/>
    </location>
</feature>
<dbReference type="InterPro" id="IPR053934">
    <property type="entry name" value="HTTM_dom"/>
</dbReference>
<evidence type="ECO:0000256" key="8">
    <source>
        <dbReference type="SAM" id="Phobius"/>
    </source>
</evidence>
<gene>
    <name evidence="10" type="primary">SRD5A2</name>
</gene>
<feature type="region of interest" description="Disordered" evidence="7">
    <location>
        <begin position="1"/>
        <end position="20"/>
    </location>
</feature>
<dbReference type="InterPro" id="IPR007782">
    <property type="entry name" value="VKG_COase"/>
</dbReference>
<evidence type="ECO:0000313" key="10">
    <source>
        <dbReference type="Ensembl" id="ENSOTSP00005054582.2"/>
    </source>
</evidence>
<keyword evidence="4 8" id="KW-0472">Membrane</keyword>
<dbReference type="PANTHER" id="PTHR12639">
    <property type="entry name" value="VITAMIN K-DEPENDENT GAMMA-CARBOXYLASE"/>
    <property type="match status" value="1"/>
</dbReference>
<keyword evidence="6" id="KW-0456">Lyase</keyword>
<feature type="transmembrane region" description="Helical" evidence="8">
    <location>
        <begin position="156"/>
        <end position="173"/>
    </location>
</feature>
<evidence type="ECO:0000313" key="11">
    <source>
        <dbReference type="Proteomes" id="UP000694402"/>
    </source>
</evidence>
<dbReference type="GO" id="GO:0019842">
    <property type="term" value="F:vitamin binding"/>
    <property type="evidence" value="ECO:0007669"/>
    <property type="project" value="TreeGrafter"/>
</dbReference>
<dbReference type="InterPro" id="IPR011020">
    <property type="entry name" value="HTTM-like"/>
</dbReference>
<feature type="domain" description="HTTM-like" evidence="9">
    <location>
        <begin position="68"/>
        <end position="294"/>
    </location>
</feature>
<dbReference type="Proteomes" id="UP000694402">
    <property type="component" value="Unassembled WGS sequence"/>
</dbReference>
<feature type="transmembrane region" description="Helical" evidence="8">
    <location>
        <begin position="114"/>
        <end position="144"/>
    </location>
</feature>
<dbReference type="GO" id="GO:0012505">
    <property type="term" value="C:endomembrane system"/>
    <property type="evidence" value="ECO:0007669"/>
    <property type="project" value="UniProtKB-SubCell"/>
</dbReference>